<dbReference type="AlphaFoldDB" id="A0A3D8GPU4"/>
<comment type="caution">
    <text evidence="1">The sequence shown here is derived from an EMBL/GenBank/DDBJ whole genome shotgun (WGS) entry which is preliminary data.</text>
</comment>
<reference evidence="1 2" key="1">
    <citation type="submission" date="2018-07" db="EMBL/GenBank/DDBJ databases">
        <title>Bacillus sp. YLB-04 draft genome sequence.</title>
        <authorList>
            <person name="Yu L."/>
            <person name="Tang X."/>
        </authorList>
    </citation>
    <scope>NUCLEOTIDE SEQUENCE [LARGE SCALE GENOMIC DNA]</scope>
    <source>
        <strain evidence="1 2">YLB-04</strain>
    </source>
</reference>
<keyword evidence="2" id="KW-1185">Reference proteome</keyword>
<organism evidence="1 2">
    <name type="scientific">Neobacillus piezotolerans</name>
    <dbReference type="NCBI Taxonomy" id="2259171"/>
    <lineage>
        <taxon>Bacteria</taxon>
        <taxon>Bacillati</taxon>
        <taxon>Bacillota</taxon>
        <taxon>Bacilli</taxon>
        <taxon>Bacillales</taxon>
        <taxon>Bacillaceae</taxon>
        <taxon>Neobacillus</taxon>
    </lineage>
</organism>
<protein>
    <submittedName>
        <fullName evidence="1">Uncharacterized protein</fullName>
    </submittedName>
</protein>
<dbReference type="Proteomes" id="UP000257144">
    <property type="component" value="Unassembled WGS sequence"/>
</dbReference>
<proteinExistence type="predicted"/>
<gene>
    <name evidence="1" type="ORF">DRW41_13375</name>
</gene>
<evidence type="ECO:0000313" key="1">
    <source>
        <dbReference type="EMBL" id="RDU36515.1"/>
    </source>
</evidence>
<dbReference type="EMBL" id="QNQT01000005">
    <property type="protein sequence ID" value="RDU36515.1"/>
    <property type="molecule type" value="Genomic_DNA"/>
</dbReference>
<name>A0A3D8GPU4_9BACI</name>
<sequence length="89" mass="10858">MRLVSWAYTKKYNIKALFDEFPSSTVIFRQIKEYYFIYTIKWHHADPPVKRADLEEMERLLNLELGTYEGYLRRKVFHPRENVSGLNRE</sequence>
<evidence type="ECO:0000313" key="2">
    <source>
        <dbReference type="Proteomes" id="UP000257144"/>
    </source>
</evidence>
<accession>A0A3D8GPU4</accession>
<dbReference type="OrthoDB" id="2453421at2"/>
<dbReference type="RefSeq" id="WP_115452508.1">
    <property type="nucleotide sequence ID" value="NZ_QNQT01000005.1"/>
</dbReference>